<dbReference type="Pfam" id="PF02668">
    <property type="entry name" value="TauD"/>
    <property type="match status" value="1"/>
</dbReference>
<dbReference type="InterPro" id="IPR051178">
    <property type="entry name" value="TfdA_dioxygenase"/>
</dbReference>
<comment type="caution">
    <text evidence="8">The sequence shown here is derived from an EMBL/GenBank/DDBJ whole genome shotgun (WGS) entry which is preliminary data.</text>
</comment>
<keyword evidence="9" id="KW-1185">Reference proteome</keyword>
<sequence length="408" mass="46312">MSPSRINESSLVVTPIKHAADKKCTIGAVITGLDLNDISDEDLATLKEAVHQYQYVTIKDQHNLDPVKHWELVTRLDPEAPQVHGHGTVKEFQKVGGLLSVSRTLVTESPHAYILQKRAVHGLPAAPNVRLIGKGYQGEDHFGIKDFTAAGASNSYHRYPPSDESFAAGNTQFQRWHIQVDAPLYDREPPHFTALRAVKCPVGPDIQVNWDDGSGLSMKCKPGQTAFVSTIQLYELLSDEERMLAENSWVEYAPFPYMWIENCKGRPNGLGLETEGKEHKMEEMPEWEPEKIKTYPMVWMRPNGKKALQIHGIAVRKMFLKATPTSEVRVVDDVVKIRELLHSWQQRIIRPEYVLMGPVKEGDVQMWDNWTIMAPEACTKPIWVHLIPQWDLFPYQFPDRGGEMLDSS</sequence>
<dbReference type="EMBL" id="QGMH01000096">
    <property type="protein sequence ID" value="TVY25384.1"/>
    <property type="molecule type" value="Genomic_DNA"/>
</dbReference>
<dbReference type="Gene3D" id="3.60.130.10">
    <property type="entry name" value="Clavaminate synthase-like"/>
    <property type="match status" value="1"/>
</dbReference>
<evidence type="ECO:0000256" key="1">
    <source>
        <dbReference type="ARBA" id="ARBA00001954"/>
    </source>
</evidence>
<evidence type="ECO:0000256" key="4">
    <source>
        <dbReference type="ARBA" id="ARBA00022964"/>
    </source>
</evidence>
<comment type="cofactor">
    <cofactor evidence="1">
        <name>Fe(2+)</name>
        <dbReference type="ChEBI" id="CHEBI:29033"/>
    </cofactor>
</comment>
<evidence type="ECO:0000256" key="3">
    <source>
        <dbReference type="ARBA" id="ARBA00022723"/>
    </source>
</evidence>
<reference evidence="8 9" key="1">
    <citation type="submission" date="2018-05" db="EMBL/GenBank/DDBJ databases">
        <title>Genome sequencing and assembly of the regulated plant pathogen Lachnellula willkommii and related sister species for the development of diagnostic species identification markers.</title>
        <authorList>
            <person name="Giroux E."/>
            <person name="Bilodeau G."/>
        </authorList>
    </citation>
    <scope>NUCLEOTIDE SEQUENCE [LARGE SCALE GENOMIC DNA]</scope>
    <source>
        <strain evidence="8 9">CBS 185.66</strain>
    </source>
</reference>
<dbReference type="SUPFAM" id="SSF51197">
    <property type="entry name" value="Clavaminate synthase-like"/>
    <property type="match status" value="1"/>
</dbReference>
<keyword evidence="4 8" id="KW-0223">Dioxygenase</keyword>
<dbReference type="Proteomes" id="UP000431533">
    <property type="component" value="Unassembled WGS sequence"/>
</dbReference>
<gene>
    <name evidence="8" type="ORF">LHYA1_G003727</name>
</gene>
<feature type="domain" description="TauD/TfdA-like" evidence="7">
    <location>
        <begin position="165"/>
        <end position="373"/>
    </location>
</feature>
<evidence type="ECO:0000256" key="6">
    <source>
        <dbReference type="ARBA" id="ARBA00023004"/>
    </source>
</evidence>
<accession>A0A8H8R1W9</accession>
<evidence type="ECO:0000256" key="5">
    <source>
        <dbReference type="ARBA" id="ARBA00023002"/>
    </source>
</evidence>
<dbReference type="AlphaFoldDB" id="A0A8H8R1W9"/>
<dbReference type="RefSeq" id="XP_031004172.1">
    <property type="nucleotide sequence ID" value="XM_031148696.1"/>
</dbReference>
<protein>
    <submittedName>
        <fullName evidence="8">Putative dioxygenase</fullName>
    </submittedName>
</protein>
<dbReference type="PANTHER" id="PTHR43779">
    <property type="entry name" value="DIOXYGENASE RV0097-RELATED"/>
    <property type="match status" value="1"/>
</dbReference>
<dbReference type="GO" id="GO:0051213">
    <property type="term" value="F:dioxygenase activity"/>
    <property type="evidence" value="ECO:0007669"/>
    <property type="project" value="UniProtKB-KW"/>
</dbReference>
<evidence type="ECO:0000259" key="7">
    <source>
        <dbReference type="Pfam" id="PF02668"/>
    </source>
</evidence>
<dbReference type="GeneID" id="41983925"/>
<keyword evidence="6" id="KW-0408">Iron</keyword>
<dbReference type="InterPro" id="IPR042098">
    <property type="entry name" value="TauD-like_sf"/>
</dbReference>
<organism evidence="8 9">
    <name type="scientific">Lachnellula hyalina</name>
    <dbReference type="NCBI Taxonomy" id="1316788"/>
    <lineage>
        <taxon>Eukaryota</taxon>
        <taxon>Fungi</taxon>
        <taxon>Dikarya</taxon>
        <taxon>Ascomycota</taxon>
        <taxon>Pezizomycotina</taxon>
        <taxon>Leotiomycetes</taxon>
        <taxon>Helotiales</taxon>
        <taxon>Lachnaceae</taxon>
        <taxon>Lachnellula</taxon>
    </lineage>
</organism>
<dbReference type="InterPro" id="IPR003819">
    <property type="entry name" value="TauD/TfdA-like"/>
</dbReference>
<keyword evidence="5" id="KW-0560">Oxidoreductase</keyword>
<comment type="similarity">
    <text evidence="2">Belongs to the TfdA dioxygenase family.</text>
</comment>
<evidence type="ECO:0000313" key="8">
    <source>
        <dbReference type="EMBL" id="TVY25384.1"/>
    </source>
</evidence>
<evidence type="ECO:0000256" key="2">
    <source>
        <dbReference type="ARBA" id="ARBA00005896"/>
    </source>
</evidence>
<keyword evidence="3" id="KW-0479">Metal-binding</keyword>
<evidence type="ECO:0000313" key="9">
    <source>
        <dbReference type="Proteomes" id="UP000431533"/>
    </source>
</evidence>
<name>A0A8H8R1W9_9HELO</name>
<dbReference type="OrthoDB" id="93019at2759"/>
<dbReference type="PANTHER" id="PTHR43779:SF2">
    <property type="entry name" value="ALPHA-KETOGLUTARATE-DEPENDENT XANTHINE DIOXYGENASE XAN1"/>
    <property type="match status" value="1"/>
</dbReference>
<proteinExistence type="inferred from homology"/>
<dbReference type="GO" id="GO:0046872">
    <property type="term" value="F:metal ion binding"/>
    <property type="evidence" value="ECO:0007669"/>
    <property type="project" value="UniProtKB-KW"/>
</dbReference>